<dbReference type="OrthoDB" id="9775035at2"/>
<dbReference type="PANTHER" id="PTHR33908">
    <property type="entry name" value="MANNOSYLTRANSFERASE YKCB-RELATED"/>
    <property type="match status" value="1"/>
</dbReference>
<proteinExistence type="predicted"/>
<keyword evidence="3" id="KW-0328">Glycosyltransferase</keyword>
<feature type="transmembrane region" description="Helical" evidence="8">
    <location>
        <begin position="275"/>
        <end position="292"/>
    </location>
</feature>
<keyword evidence="2" id="KW-1003">Cell membrane</keyword>
<gene>
    <name evidence="9" type="ORF">JT31_10570</name>
</gene>
<keyword evidence="7 8" id="KW-0472">Membrane</keyword>
<dbReference type="Proteomes" id="UP000029481">
    <property type="component" value="Chromosome"/>
</dbReference>
<keyword evidence="6 8" id="KW-1133">Transmembrane helix</keyword>
<evidence type="ECO:0000256" key="3">
    <source>
        <dbReference type="ARBA" id="ARBA00022676"/>
    </source>
</evidence>
<evidence type="ECO:0000256" key="5">
    <source>
        <dbReference type="ARBA" id="ARBA00022692"/>
    </source>
</evidence>
<evidence type="ECO:0000256" key="7">
    <source>
        <dbReference type="ARBA" id="ARBA00023136"/>
    </source>
</evidence>
<feature type="transmembrane region" description="Helical" evidence="8">
    <location>
        <begin position="304"/>
        <end position="322"/>
    </location>
</feature>
<dbReference type="KEGG" id="cnt:JT31_10570"/>
<reference evidence="9 10" key="1">
    <citation type="submission" date="2014-09" db="EMBL/GenBank/DDBJ databases">
        <title>Cedecea neteri SSMD04 Genome Sequencing.</title>
        <authorList>
            <person name="Tan J.-Y."/>
        </authorList>
    </citation>
    <scope>NUCLEOTIDE SEQUENCE [LARGE SCALE GENOMIC DNA]</scope>
    <source>
        <strain evidence="9 10">SSMD04</strain>
    </source>
</reference>
<feature type="transmembrane region" description="Helical" evidence="8">
    <location>
        <begin position="183"/>
        <end position="205"/>
    </location>
</feature>
<feature type="transmembrane region" description="Helical" evidence="8">
    <location>
        <begin position="328"/>
        <end position="347"/>
    </location>
</feature>
<feature type="transmembrane region" description="Helical" evidence="8">
    <location>
        <begin position="143"/>
        <end position="163"/>
    </location>
</feature>
<dbReference type="GO" id="GO:0016763">
    <property type="term" value="F:pentosyltransferase activity"/>
    <property type="evidence" value="ECO:0007669"/>
    <property type="project" value="TreeGrafter"/>
</dbReference>
<dbReference type="GO" id="GO:0009103">
    <property type="term" value="P:lipopolysaccharide biosynthetic process"/>
    <property type="evidence" value="ECO:0007669"/>
    <property type="project" value="UniProtKB-ARBA"/>
</dbReference>
<evidence type="ECO:0000313" key="10">
    <source>
        <dbReference type="Proteomes" id="UP000029481"/>
    </source>
</evidence>
<dbReference type="RefSeq" id="WP_038476448.1">
    <property type="nucleotide sequence ID" value="NZ_CP009451.1"/>
</dbReference>
<feature type="transmembrane region" description="Helical" evidence="8">
    <location>
        <begin position="92"/>
        <end position="108"/>
    </location>
</feature>
<feature type="transmembrane region" description="Helical" evidence="8">
    <location>
        <begin position="9"/>
        <end position="26"/>
    </location>
</feature>
<sequence length="559" mass="63210">MLQRKDGKVLLLFIGFLFIYLLPGIYGHTPWKQDENYTFGVIQTMYETGNWLVPVNAGEPFMEKPPLYYWTATLMVHLFSGVLPMHDAARTATLLFSVINFSFFILLARRVFRSESLTDYRIWLAFTVYVSAPGILRHSHDMFSDTALTAGATVALYGIVGLIRQEKIAASAVWVCVGTVVTLLSKGVFIPGVLWMTLFFSSLFFAQCRTKSFWKPVILAGVVSLAFILPWPVLLYMKHPDLFIVWFWENNIGRFLGFSVAKLGAKANLMRVPEAIVLFALPSGILATLYFLRHPLKRLKSQDDFAITLFPLLGIIVLQMSASSRALYLMPFVGPLAILGSQLLPLIKEKTLRYFSYFAAALWSVLLVVVWGVYLLKISGDKRGWLDPLERWLPTSYELHFSWPLCLFALAITALWFSRARLSGALNPALRAALSWGLGAVSVWSVAFTLMVGWFDYSKGYEGVFTDLKSHLAGQYQANDCMASYRIGESEAPMLYYFAGILHRPQKTFSRPENCRWLIVLGDKLQPAPAGMTFFWEDNRPGEKRNNLMVYRDVSGNDG</sequence>
<feature type="transmembrane region" description="Helical" evidence="8">
    <location>
        <begin position="120"/>
        <end position="136"/>
    </location>
</feature>
<protein>
    <submittedName>
        <fullName evidence="9">Membrane protein</fullName>
    </submittedName>
</protein>
<keyword evidence="10" id="KW-1185">Reference proteome</keyword>
<name>A0A089Q1E9_9ENTR</name>
<dbReference type="AlphaFoldDB" id="A0A089Q1E9"/>
<dbReference type="EMBL" id="CP009451">
    <property type="protein sequence ID" value="AIR05041.1"/>
    <property type="molecule type" value="Genomic_DNA"/>
</dbReference>
<organism evidence="9 10">
    <name type="scientific">Cedecea neteri</name>
    <dbReference type="NCBI Taxonomy" id="158822"/>
    <lineage>
        <taxon>Bacteria</taxon>
        <taxon>Pseudomonadati</taxon>
        <taxon>Pseudomonadota</taxon>
        <taxon>Gammaproteobacteria</taxon>
        <taxon>Enterobacterales</taxon>
        <taxon>Enterobacteriaceae</taxon>
        <taxon>Cedecea</taxon>
    </lineage>
</organism>
<evidence type="ECO:0000256" key="8">
    <source>
        <dbReference type="SAM" id="Phobius"/>
    </source>
</evidence>
<feature type="transmembrane region" description="Helical" evidence="8">
    <location>
        <begin position="354"/>
        <end position="376"/>
    </location>
</feature>
<dbReference type="GO" id="GO:0005886">
    <property type="term" value="C:plasma membrane"/>
    <property type="evidence" value="ECO:0007669"/>
    <property type="project" value="UniProtKB-SubCell"/>
</dbReference>
<feature type="transmembrane region" description="Helical" evidence="8">
    <location>
        <begin position="396"/>
        <end position="417"/>
    </location>
</feature>
<feature type="transmembrane region" description="Helical" evidence="8">
    <location>
        <begin position="429"/>
        <end position="455"/>
    </location>
</feature>
<evidence type="ECO:0000313" key="9">
    <source>
        <dbReference type="EMBL" id="AIR05041.1"/>
    </source>
</evidence>
<evidence type="ECO:0000256" key="6">
    <source>
        <dbReference type="ARBA" id="ARBA00022989"/>
    </source>
</evidence>
<dbReference type="PANTHER" id="PTHR33908:SF11">
    <property type="entry name" value="MEMBRANE PROTEIN"/>
    <property type="match status" value="1"/>
</dbReference>
<dbReference type="InterPro" id="IPR050297">
    <property type="entry name" value="LipidA_mod_glycosyltrf_83"/>
</dbReference>
<evidence type="ECO:0000256" key="2">
    <source>
        <dbReference type="ARBA" id="ARBA00022475"/>
    </source>
</evidence>
<keyword evidence="4" id="KW-0808">Transferase</keyword>
<feature type="transmembrane region" description="Helical" evidence="8">
    <location>
        <begin position="217"/>
        <end position="237"/>
    </location>
</feature>
<keyword evidence="5 8" id="KW-0812">Transmembrane</keyword>
<evidence type="ECO:0000256" key="4">
    <source>
        <dbReference type="ARBA" id="ARBA00022679"/>
    </source>
</evidence>
<accession>A0A089Q1E9</accession>
<evidence type="ECO:0000256" key="1">
    <source>
        <dbReference type="ARBA" id="ARBA00004651"/>
    </source>
</evidence>
<comment type="subcellular location">
    <subcellularLocation>
        <location evidence="1">Cell membrane</location>
        <topology evidence="1">Multi-pass membrane protein</topology>
    </subcellularLocation>
</comment>